<dbReference type="Proteomes" id="UP000078224">
    <property type="component" value="Unassembled WGS sequence"/>
</dbReference>
<dbReference type="EMBL" id="LXEW01000037">
    <property type="protein sequence ID" value="OAT50478.1"/>
    <property type="molecule type" value="Genomic_DNA"/>
</dbReference>
<proteinExistence type="predicted"/>
<reference evidence="1 2" key="1">
    <citation type="submission" date="2016-04" db="EMBL/GenBank/DDBJ databases">
        <title>ATOL: Assembling a taxonomically balanced genome-scale reconstruction of the evolutionary history of the Enterobacteriaceae.</title>
        <authorList>
            <person name="Plunkett G.III."/>
            <person name="Neeno-Eckwall E.C."/>
            <person name="Glasner J.D."/>
            <person name="Perna N.T."/>
        </authorList>
    </citation>
    <scope>NUCLEOTIDE SEQUENCE [LARGE SCALE GENOMIC DNA]</scope>
    <source>
        <strain evidence="1 2">ATCC 35613</strain>
    </source>
</reference>
<comment type="caution">
    <text evidence="1">The sequence shown here is derived from an EMBL/GenBank/DDBJ whole genome shotgun (WGS) entry which is preliminary data.</text>
</comment>
<gene>
    <name evidence="1" type="ORF">M998_2640</name>
</gene>
<protein>
    <recommendedName>
        <fullName evidence="3">Lipoprotein</fullName>
    </recommendedName>
</protein>
<dbReference type="PROSITE" id="PS51257">
    <property type="entry name" value="PROKAR_LIPOPROTEIN"/>
    <property type="match status" value="1"/>
</dbReference>
<dbReference type="AlphaFoldDB" id="A0A1B7JRE0"/>
<accession>A0A1B7JRE0</accession>
<organism evidence="1 2">
    <name type="scientific">Providencia heimbachae ATCC 35613</name>
    <dbReference type="NCBI Taxonomy" id="1354272"/>
    <lineage>
        <taxon>Bacteria</taxon>
        <taxon>Pseudomonadati</taxon>
        <taxon>Pseudomonadota</taxon>
        <taxon>Gammaproteobacteria</taxon>
        <taxon>Enterobacterales</taxon>
        <taxon>Morganellaceae</taxon>
        <taxon>Providencia</taxon>
    </lineage>
</organism>
<name>A0A1B7JRE0_9GAMM</name>
<sequence>MKLLLTMTLVLLVAGCSSSGEKGRIPPKQDPYEGSVLNTIKENQQIYKQQQAQKGIY</sequence>
<keyword evidence="2" id="KW-1185">Reference proteome</keyword>
<dbReference type="PATRIC" id="fig|1354272.4.peg.2690"/>
<dbReference type="RefSeq" id="WP_166696035.1">
    <property type="nucleotide sequence ID" value="NZ_LXEW01000037.1"/>
</dbReference>
<evidence type="ECO:0000313" key="1">
    <source>
        <dbReference type="EMBL" id="OAT50478.1"/>
    </source>
</evidence>
<evidence type="ECO:0008006" key="3">
    <source>
        <dbReference type="Google" id="ProtNLM"/>
    </source>
</evidence>
<evidence type="ECO:0000313" key="2">
    <source>
        <dbReference type="Proteomes" id="UP000078224"/>
    </source>
</evidence>